<name>S5Y902_PARAH</name>
<dbReference type="HAMAP" id="MF_01965">
    <property type="entry name" value="NADHX_dehydratase"/>
    <property type="match status" value="1"/>
</dbReference>
<comment type="catalytic activity">
    <reaction evidence="2 18 19">
        <text>(6R)-NADPHX = (6S)-NADPHX</text>
        <dbReference type="Rhea" id="RHEA:32227"/>
        <dbReference type="ChEBI" id="CHEBI:64076"/>
        <dbReference type="ChEBI" id="CHEBI:64077"/>
        <dbReference type="EC" id="5.1.99.6"/>
    </reaction>
</comment>
<dbReference type="HAMAP" id="MF_01966">
    <property type="entry name" value="NADHX_epimerase"/>
    <property type="match status" value="1"/>
</dbReference>
<dbReference type="RefSeq" id="WP_020949467.1">
    <property type="nucleotide sequence ID" value="NC_022041.1"/>
</dbReference>
<evidence type="ECO:0000256" key="3">
    <source>
        <dbReference type="ARBA" id="ARBA00006001"/>
    </source>
</evidence>
<comment type="catalytic activity">
    <reaction evidence="15 17 19">
        <text>(6S)-NADHX + ADP = AMP + phosphate + NADH + H(+)</text>
        <dbReference type="Rhea" id="RHEA:32223"/>
        <dbReference type="ChEBI" id="CHEBI:15378"/>
        <dbReference type="ChEBI" id="CHEBI:43474"/>
        <dbReference type="ChEBI" id="CHEBI:57945"/>
        <dbReference type="ChEBI" id="CHEBI:64074"/>
        <dbReference type="ChEBI" id="CHEBI:456215"/>
        <dbReference type="ChEBI" id="CHEBI:456216"/>
        <dbReference type="EC" id="4.2.1.136"/>
    </reaction>
</comment>
<keyword evidence="9 18" id="KW-0630">Potassium</keyword>
<dbReference type="PIRSF" id="PIRSF017184">
    <property type="entry name" value="Nnr"/>
    <property type="match status" value="1"/>
</dbReference>
<keyword evidence="6 17" id="KW-0547">Nucleotide-binding</keyword>
<keyword evidence="11 18" id="KW-0413">Isomerase</keyword>
<organism evidence="22 23">
    <name type="scientific">Paracoccus aminophilus JCM 7686</name>
    <dbReference type="NCBI Taxonomy" id="1367847"/>
    <lineage>
        <taxon>Bacteria</taxon>
        <taxon>Pseudomonadati</taxon>
        <taxon>Pseudomonadota</taxon>
        <taxon>Alphaproteobacteria</taxon>
        <taxon>Rhodobacterales</taxon>
        <taxon>Paracoccaceae</taxon>
        <taxon>Paracoccus</taxon>
    </lineage>
</organism>
<comment type="function">
    <text evidence="14 19">Bifunctional enzyme that catalyzes the epimerization of the S- and R-forms of NAD(P)HX and the dehydration of the S-form of NAD(P)HX at the expense of ADP, which is converted to AMP. This allows the repair of both epimers of NAD(P)HX, a damaged form of NAD(P)H that is a result of enzymatic or heat-dependent hydration.</text>
</comment>
<evidence type="ECO:0000313" key="22">
    <source>
        <dbReference type="EMBL" id="AGT07828.1"/>
    </source>
</evidence>
<feature type="binding site" evidence="17">
    <location>
        <position position="516"/>
    </location>
    <ligand>
        <name>(6S)-NADPHX</name>
        <dbReference type="ChEBI" id="CHEBI:64076"/>
    </ligand>
</feature>
<evidence type="ECO:0000313" key="23">
    <source>
        <dbReference type="Proteomes" id="UP000015480"/>
    </source>
</evidence>
<evidence type="ECO:0000256" key="10">
    <source>
        <dbReference type="ARBA" id="ARBA00023027"/>
    </source>
</evidence>
<dbReference type="PROSITE" id="PS01050">
    <property type="entry name" value="YJEF_C_2"/>
    <property type="match status" value="1"/>
</dbReference>
<evidence type="ECO:0000256" key="9">
    <source>
        <dbReference type="ARBA" id="ARBA00022958"/>
    </source>
</evidence>
<dbReference type="Gene3D" id="3.40.50.10260">
    <property type="entry name" value="YjeF N-terminal domain"/>
    <property type="match status" value="1"/>
</dbReference>
<feature type="binding site" evidence="18">
    <location>
        <position position="171"/>
    </location>
    <ligand>
        <name>K(+)</name>
        <dbReference type="ChEBI" id="CHEBI:29103"/>
    </ligand>
</feature>
<dbReference type="SUPFAM" id="SSF53613">
    <property type="entry name" value="Ribokinase-like"/>
    <property type="match status" value="1"/>
</dbReference>
<dbReference type="PROSITE" id="PS51383">
    <property type="entry name" value="YJEF_C_3"/>
    <property type="match status" value="1"/>
</dbReference>
<dbReference type="GO" id="GO:0052855">
    <property type="term" value="F:ADP-dependent NAD(P)H-hydrate dehydratase activity"/>
    <property type="evidence" value="ECO:0007669"/>
    <property type="project" value="UniProtKB-UniRule"/>
</dbReference>
<dbReference type="InterPro" id="IPR004443">
    <property type="entry name" value="YjeF_N_dom"/>
</dbReference>
<feature type="binding site" evidence="18">
    <location>
        <begin position="132"/>
        <end position="138"/>
    </location>
    <ligand>
        <name>(6S)-NADPHX</name>
        <dbReference type="ChEBI" id="CHEBI:64076"/>
    </ligand>
</feature>
<dbReference type="InterPro" id="IPR000631">
    <property type="entry name" value="CARKD"/>
</dbReference>
<dbReference type="Gene3D" id="3.40.1190.20">
    <property type="match status" value="1"/>
</dbReference>
<dbReference type="GO" id="GO:0046496">
    <property type="term" value="P:nicotinamide nucleotide metabolic process"/>
    <property type="evidence" value="ECO:0007669"/>
    <property type="project" value="UniProtKB-UniRule"/>
</dbReference>
<feature type="binding site" evidence="18">
    <location>
        <position position="168"/>
    </location>
    <ligand>
        <name>(6S)-NADPHX</name>
        <dbReference type="ChEBI" id="CHEBI:64076"/>
    </ligand>
</feature>
<reference evidence="22 23" key="1">
    <citation type="journal article" date="2014" name="BMC Genomics">
        <title>Architecture and functions of a multipartite genome of the methylotrophic bacterium Paracoccus aminophilus JCM 7686, containing primary and secondary chromids.</title>
        <authorList>
            <person name="Dziewit L."/>
            <person name="Czarnecki J."/>
            <person name="Wibberg D."/>
            <person name="Radlinska M."/>
            <person name="Mrozek P."/>
            <person name="Szymczak M."/>
            <person name="Schluter A."/>
            <person name="Puhler A."/>
            <person name="Bartosik D."/>
        </authorList>
    </citation>
    <scope>NUCLEOTIDE SEQUENCE [LARGE SCALE GENOMIC DNA]</scope>
    <source>
        <strain evidence="22">JCM 7686</strain>
    </source>
</reference>
<comment type="similarity">
    <text evidence="17">Belongs to the NnrD/CARKD family.</text>
</comment>
<feature type="domain" description="YjeF C-terminal" evidence="20">
    <location>
        <begin position="261"/>
        <end position="570"/>
    </location>
</feature>
<comment type="catalytic activity">
    <reaction evidence="16 17 19">
        <text>(6S)-NADPHX + ADP = AMP + phosphate + NADPH + H(+)</text>
        <dbReference type="Rhea" id="RHEA:32235"/>
        <dbReference type="ChEBI" id="CHEBI:15378"/>
        <dbReference type="ChEBI" id="CHEBI:43474"/>
        <dbReference type="ChEBI" id="CHEBI:57783"/>
        <dbReference type="ChEBI" id="CHEBI:64076"/>
        <dbReference type="ChEBI" id="CHEBI:456215"/>
        <dbReference type="ChEBI" id="CHEBI:456216"/>
        <dbReference type="EC" id="4.2.1.136"/>
    </reaction>
</comment>
<dbReference type="PROSITE" id="PS51385">
    <property type="entry name" value="YJEF_N"/>
    <property type="match status" value="1"/>
</dbReference>
<evidence type="ECO:0000256" key="5">
    <source>
        <dbReference type="ARBA" id="ARBA00022723"/>
    </source>
</evidence>
<evidence type="ECO:0000256" key="16">
    <source>
        <dbReference type="ARBA" id="ARBA00049209"/>
    </source>
</evidence>
<dbReference type="GO" id="GO:0110051">
    <property type="term" value="P:metabolite repair"/>
    <property type="evidence" value="ECO:0007669"/>
    <property type="project" value="TreeGrafter"/>
</dbReference>
<evidence type="ECO:0000256" key="12">
    <source>
        <dbReference type="ARBA" id="ARBA00023239"/>
    </source>
</evidence>
<dbReference type="EC" id="5.1.99.6" evidence="19"/>
<keyword evidence="23" id="KW-1185">Reference proteome</keyword>
<feature type="domain" description="YjeF N-terminal" evidence="21">
    <location>
        <begin position="17"/>
        <end position="232"/>
    </location>
</feature>
<evidence type="ECO:0000256" key="19">
    <source>
        <dbReference type="PIRNR" id="PIRNR017184"/>
    </source>
</evidence>
<accession>S5Y902</accession>
<evidence type="ECO:0000256" key="6">
    <source>
        <dbReference type="ARBA" id="ARBA00022741"/>
    </source>
</evidence>
<comment type="subunit">
    <text evidence="17">Homotetramer.</text>
</comment>
<evidence type="ECO:0000256" key="7">
    <source>
        <dbReference type="ARBA" id="ARBA00022840"/>
    </source>
</evidence>
<dbReference type="Proteomes" id="UP000015480">
    <property type="component" value="Chromosome"/>
</dbReference>
<evidence type="ECO:0000256" key="14">
    <source>
        <dbReference type="ARBA" id="ARBA00025153"/>
    </source>
</evidence>
<gene>
    <name evidence="18" type="primary">nnrE</name>
    <name evidence="17" type="synonym">nnrD</name>
    <name evidence="22" type="ORF">JCM7686_0719</name>
</gene>
<dbReference type="OrthoDB" id="9806925at2"/>
<feature type="binding site" evidence="17">
    <location>
        <position position="359"/>
    </location>
    <ligand>
        <name>(6S)-NADPHX</name>
        <dbReference type="ChEBI" id="CHEBI:64076"/>
    </ligand>
</feature>
<dbReference type="CDD" id="cd01171">
    <property type="entry name" value="YXKO-related"/>
    <property type="match status" value="1"/>
</dbReference>
<keyword evidence="5 18" id="KW-0479">Metal-binding</keyword>
<comment type="cofactor">
    <cofactor evidence="18 19">
        <name>K(+)</name>
        <dbReference type="ChEBI" id="CHEBI:29103"/>
    </cofactor>
    <text evidence="18 19">Binds 1 potassium ion per subunit.</text>
</comment>
<keyword evidence="13" id="KW-0511">Multifunctional enzyme</keyword>
<comment type="function">
    <text evidence="18">Catalyzes the epimerization of the S- and R-forms of NAD(P)HX, a damaged form of NAD(P)H that is a result of enzymatic or heat-dependent hydration. This is a prerequisite for the S-specific NAD(P)H-hydrate dehydratase to allow the repair of both epimers of NAD(P)HX.</text>
</comment>
<evidence type="ECO:0000256" key="11">
    <source>
        <dbReference type="ARBA" id="ARBA00023235"/>
    </source>
</evidence>
<dbReference type="STRING" id="1367847.JCM7686_0719"/>
<dbReference type="eggNOG" id="COG0062">
    <property type="taxonomic scope" value="Bacteria"/>
</dbReference>
<dbReference type="EMBL" id="CP006650">
    <property type="protein sequence ID" value="AGT07828.1"/>
    <property type="molecule type" value="Genomic_DNA"/>
</dbReference>
<dbReference type="InterPro" id="IPR017953">
    <property type="entry name" value="Carbohydrate_kinase_pred_CS"/>
</dbReference>
<dbReference type="PANTHER" id="PTHR12592:SF0">
    <property type="entry name" value="ATP-DEPENDENT (S)-NAD(P)H-HYDRATE DEHYDRATASE"/>
    <property type="match status" value="1"/>
</dbReference>
<dbReference type="AlphaFoldDB" id="S5Y902"/>
<evidence type="ECO:0000256" key="8">
    <source>
        <dbReference type="ARBA" id="ARBA00022857"/>
    </source>
</evidence>
<sequence>MGKDLFASRELLTSAQMRALENHAMATGLATGLALMERAGAAVAQEIRLRWPVPGRVVVLCGPGNNGGDGYVVARLLDEAGWQVRVLGLETAPGPDAAEMKRRWRERGGIEALTVEGLRREEADLTVDAIFGTGLTRPPEGEIAALLRDLGNAARDGHAVSQPLVAVDAPSGLCLDSGAVLGARRGADAGAPHARLTVTFDSPRRGHVLELGPALCGELVIADIGLARQGRVAPFGAIAPPIALMSGPRFAAEQAFESHFGHDELCRNLLTKSATGHKFSHGHALILAGGLGQGGAARLSAKAALRVGAGLVTLAPPTEALGEHALPPDALMRRAVDGPEDLLHRLEDKRITAALLGPGSGIERAAALLSALLETGRPTVLDADALTALSRRAEPLAGLHPGCVLTPHLGEFARLFPDLAEKLRGPVLPASPPPEDMAAALAWHAALKADQAALAAMRGPLYSKLDAVCEAAARAGCTVLLKGADTVIAGPDGPPFVQASSYDAAAPWLATAGSGDVLAGIILGAMARGSGPYRGARIGAALHAAAARSFGPGLIADDLPDTLPKVFHTLAI</sequence>
<comment type="similarity">
    <text evidence="4 19">In the C-terminal section; belongs to the NnrD/CARKD family.</text>
</comment>
<feature type="binding site" evidence="17">
    <location>
        <position position="515"/>
    </location>
    <ligand>
        <name>AMP</name>
        <dbReference type="ChEBI" id="CHEBI:456215"/>
    </ligand>
</feature>
<dbReference type="Pfam" id="PF03853">
    <property type="entry name" value="YjeF_N"/>
    <property type="match status" value="1"/>
</dbReference>
<feature type="binding site" evidence="17">
    <location>
        <begin position="482"/>
        <end position="486"/>
    </location>
    <ligand>
        <name>AMP</name>
        <dbReference type="ChEBI" id="CHEBI:456215"/>
    </ligand>
</feature>
<dbReference type="PANTHER" id="PTHR12592">
    <property type="entry name" value="ATP-DEPENDENT (S)-NAD(P)H-HYDRATE DEHYDRATASE FAMILY MEMBER"/>
    <property type="match status" value="1"/>
</dbReference>
<evidence type="ECO:0000259" key="21">
    <source>
        <dbReference type="PROSITE" id="PS51385"/>
    </source>
</evidence>
<comment type="similarity">
    <text evidence="18">Belongs to the NnrE/AIBP family.</text>
</comment>
<dbReference type="GO" id="GO:0046872">
    <property type="term" value="F:metal ion binding"/>
    <property type="evidence" value="ECO:0007669"/>
    <property type="project" value="UniProtKB-UniRule"/>
</dbReference>
<dbReference type="Pfam" id="PF01256">
    <property type="entry name" value="Carb_kinase"/>
    <property type="match status" value="1"/>
</dbReference>
<evidence type="ECO:0000256" key="15">
    <source>
        <dbReference type="ARBA" id="ARBA00048238"/>
    </source>
</evidence>
<dbReference type="KEGG" id="pami:JCM7686_0719"/>
<comment type="cofactor">
    <cofactor evidence="17">
        <name>Mg(2+)</name>
        <dbReference type="ChEBI" id="CHEBI:18420"/>
    </cofactor>
</comment>
<keyword evidence="8 17" id="KW-0521">NADP</keyword>
<dbReference type="PATRIC" id="fig|1367847.3.peg.670"/>
<proteinExistence type="inferred from homology"/>
<feature type="binding site" evidence="18">
    <location>
        <position position="66"/>
    </location>
    <ligand>
        <name>K(+)</name>
        <dbReference type="ChEBI" id="CHEBI:29103"/>
    </ligand>
</feature>
<dbReference type="GO" id="GO:0005524">
    <property type="term" value="F:ATP binding"/>
    <property type="evidence" value="ECO:0007669"/>
    <property type="project" value="UniProtKB-UniRule"/>
</dbReference>
<feature type="binding site" evidence="17">
    <location>
        <position position="408"/>
    </location>
    <ligand>
        <name>(6S)-NADPHX</name>
        <dbReference type="ChEBI" id="CHEBI:64076"/>
    </ligand>
</feature>
<keyword evidence="12 17" id="KW-0456">Lyase</keyword>
<evidence type="ECO:0000256" key="1">
    <source>
        <dbReference type="ARBA" id="ARBA00000013"/>
    </source>
</evidence>
<feature type="binding site" evidence="18">
    <location>
        <position position="128"/>
    </location>
    <ligand>
        <name>K(+)</name>
        <dbReference type="ChEBI" id="CHEBI:29103"/>
    </ligand>
</feature>
<feature type="binding site" evidence="17">
    <location>
        <position position="296"/>
    </location>
    <ligand>
        <name>(6S)-NADPHX</name>
        <dbReference type="ChEBI" id="CHEBI:64076"/>
    </ligand>
</feature>
<comment type="catalytic activity">
    <reaction evidence="1 18 19">
        <text>(6R)-NADHX = (6S)-NADHX</text>
        <dbReference type="Rhea" id="RHEA:32215"/>
        <dbReference type="ChEBI" id="CHEBI:64074"/>
        <dbReference type="ChEBI" id="CHEBI:64075"/>
        <dbReference type="EC" id="5.1.99.6"/>
    </reaction>
</comment>
<evidence type="ECO:0000256" key="4">
    <source>
        <dbReference type="ARBA" id="ARBA00009524"/>
    </source>
</evidence>
<keyword evidence="7 17" id="KW-0067">ATP-binding</keyword>
<dbReference type="HOGENOM" id="CLU_024853_4_1_5"/>
<dbReference type="SUPFAM" id="SSF64153">
    <property type="entry name" value="YjeF N-terminal domain-like"/>
    <property type="match status" value="1"/>
</dbReference>
<dbReference type="EC" id="4.2.1.136" evidence="19"/>
<evidence type="ECO:0000256" key="13">
    <source>
        <dbReference type="ARBA" id="ARBA00023268"/>
    </source>
</evidence>
<keyword evidence="10 17" id="KW-0520">NAD</keyword>
<feature type="binding site" evidence="18">
    <location>
        <begin position="65"/>
        <end position="69"/>
    </location>
    <ligand>
        <name>(6S)-NADPHX</name>
        <dbReference type="ChEBI" id="CHEBI:64076"/>
    </ligand>
</feature>
<dbReference type="InterPro" id="IPR030677">
    <property type="entry name" value="Nnr"/>
</dbReference>
<evidence type="ECO:0000256" key="17">
    <source>
        <dbReference type="HAMAP-Rule" id="MF_01965"/>
    </source>
</evidence>
<comment type="function">
    <text evidence="17">Catalyzes the dehydration of the S-form of NAD(P)HX at the expense of ADP, which is converted to AMP. Together with NAD(P)HX epimerase, which catalyzes the epimerization of the S- and R-forms, the enzyme allows the repair of both epimers of NAD(P)HX, a damaged form of NAD(P)H that is a result of enzymatic or heat-dependent hydration.</text>
</comment>
<evidence type="ECO:0000256" key="2">
    <source>
        <dbReference type="ARBA" id="ARBA00000909"/>
    </source>
</evidence>
<evidence type="ECO:0000256" key="18">
    <source>
        <dbReference type="HAMAP-Rule" id="MF_01966"/>
    </source>
</evidence>
<dbReference type="NCBIfam" id="TIGR00197">
    <property type="entry name" value="yjeF_nterm"/>
    <property type="match status" value="1"/>
</dbReference>
<evidence type="ECO:0000259" key="20">
    <source>
        <dbReference type="PROSITE" id="PS51383"/>
    </source>
</evidence>
<comment type="similarity">
    <text evidence="3 19">In the N-terminal section; belongs to the NnrE/AIBP family.</text>
</comment>
<dbReference type="InterPro" id="IPR036652">
    <property type="entry name" value="YjeF_N_dom_sf"/>
</dbReference>
<protein>
    <recommendedName>
        <fullName evidence="19">Bifunctional NAD(P)H-hydrate repair enzyme</fullName>
    </recommendedName>
    <alternativeName>
        <fullName evidence="19">Nicotinamide nucleotide repair protein</fullName>
    </alternativeName>
    <domain>
        <recommendedName>
            <fullName evidence="19">ADP-dependent (S)-NAD(P)H-hydrate dehydratase</fullName>
            <ecNumber evidence="19">4.2.1.136</ecNumber>
        </recommendedName>
        <alternativeName>
            <fullName evidence="19">ADP-dependent NAD(P)HX dehydratase</fullName>
        </alternativeName>
    </domain>
    <domain>
        <recommendedName>
            <fullName evidence="19">NAD(P)H-hydrate epimerase</fullName>
            <ecNumber evidence="19">5.1.99.6</ecNumber>
        </recommendedName>
    </domain>
</protein>
<dbReference type="eggNOG" id="COG0063">
    <property type="taxonomic scope" value="Bacteria"/>
</dbReference>
<dbReference type="GO" id="GO:0052856">
    <property type="term" value="F:NAD(P)HX epimerase activity"/>
    <property type="evidence" value="ECO:0007669"/>
    <property type="project" value="UniProtKB-UniRule"/>
</dbReference>
<dbReference type="InterPro" id="IPR029056">
    <property type="entry name" value="Ribokinase-like"/>
</dbReference>
<comment type="caution">
    <text evidence="18">Lacks conserved residue(s) required for the propagation of feature annotation.</text>
</comment>